<dbReference type="SUPFAM" id="SSF109709">
    <property type="entry name" value="KorB DNA-binding domain-like"/>
    <property type="match status" value="1"/>
</dbReference>
<proteinExistence type="predicted"/>
<dbReference type="Gene3D" id="1.10.10.2830">
    <property type="match status" value="1"/>
</dbReference>
<dbReference type="SMART" id="SM00470">
    <property type="entry name" value="ParB"/>
    <property type="match status" value="1"/>
</dbReference>
<dbReference type="Gene3D" id="3.90.1530.30">
    <property type="match status" value="1"/>
</dbReference>
<name>A0ABX2N4Y1_9SPHN</name>
<evidence type="ECO:0000259" key="2">
    <source>
        <dbReference type="SMART" id="SM00470"/>
    </source>
</evidence>
<feature type="domain" description="ParB-like N-terminal" evidence="2">
    <location>
        <begin position="3"/>
        <end position="100"/>
    </location>
</feature>
<dbReference type="EMBL" id="JABWMH010000003">
    <property type="protein sequence ID" value="NVD28739.1"/>
    <property type="molecule type" value="Genomic_DNA"/>
</dbReference>
<dbReference type="InterPro" id="IPR050336">
    <property type="entry name" value="Chromosome_partition/occlusion"/>
</dbReference>
<dbReference type="InterPro" id="IPR036086">
    <property type="entry name" value="ParB/Sulfiredoxin_sf"/>
</dbReference>
<sequence length="659" mass="72467">MFKSIPLNKLVESKKNVRKRTDPAADAWLKADIAARGLLQNLVVNAIARGKFEVTAGGRRLNQLKALAKDKAIKKTEPITCLVKNGEAHEIREISLAENFQRVKLNPADEAEAFQDIVNDGASVEDVAIRFGQTVRFVEGRLRLAKLAPVVFEALASGDITLDIAKAYGATSDVERQAQVFEEVSGGYYSVNSDSIRRMVLDASVQASDPRAVLVGRDAYLEAGGKIDRELFDDDETESWVDVALLERLAAEKMEWRSDEIKDQHGLAWVKPTLDCYVSHELVEGLNRLPTELEPLSEEAIARLSELEIEYDGEAVILENEDSSEDDVFAAEKRVSEIEQEMRSLDDRKPVLADALRSEAGAFLALGNDGIPTLVPQYYTDKVDVEHEDEGVELVEEGEAAQPKRTALSKRLVDELAMQRRDILSLHVASDPALALDFMIFTLADSDSHDWRAQEASTLKGPVANGPAHNFEAKDAPASASLAELRGSLDESWKASTTDVERFVAFRELSDDARSAWLGHVVSRTLIASLNVEGDRQVSMHDYLGGILEIDMAAWWRPTAANYFDRVPKAKTLDGMHEVGGLELSNRYGASKKSDLAATAERIFSGNFIAEAEVKQQAARWVPDAMRFADLSAADEVLEDEASEAGASEDIPEIADKAA</sequence>
<reference evidence="3 4" key="1">
    <citation type="submission" date="2020-06" db="EMBL/GenBank/DDBJ databases">
        <authorList>
            <person name="Kim S.-J."/>
            <person name="Park S.-J."/>
        </authorList>
    </citation>
    <scope>NUCLEOTIDE SEQUENCE [LARGE SCALE GENOMIC DNA]</scope>
    <source>
        <strain evidence="3 4">SW-151</strain>
    </source>
</reference>
<dbReference type="Pfam" id="PF02195">
    <property type="entry name" value="ParB_N"/>
    <property type="match status" value="1"/>
</dbReference>
<comment type="caution">
    <text evidence="3">The sequence shown here is derived from an EMBL/GenBank/DDBJ whole genome shotgun (WGS) entry which is preliminary data.</text>
</comment>
<dbReference type="RefSeq" id="WP_173202587.1">
    <property type="nucleotide sequence ID" value="NZ_JABWMH010000003.1"/>
</dbReference>
<accession>A0ABX2N4Y1</accession>
<gene>
    <name evidence="3" type="ORF">HUO14_12635</name>
</gene>
<evidence type="ECO:0000256" key="1">
    <source>
        <dbReference type="SAM" id="MobiDB-lite"/>
    </source>
</evidence>
<evidence type="ECO:0000313" key="3">
    <source>
        <dbReference type="EMBL" id="NVD28739.1"/>
    </source>
</evidence>
<feature type="region of interest" description="Disordered" evidence="1">
    <location>
        <begin position="639"/>
        <end position="659"/>
    </location>
</feature>
<dbReference type="CDD" id="cd16406">
    <property type="entry name" value="ParB_N_like"/>
    <property type="match status" value="1"/>
</dbReference>
<dbReference type="SUPFAM" id="SSF110849">
    <property type="entry name" value="ParB/Sulfiredoxin"/>
    <property type="match status" value="1"/>
</dbReference>
<evidence type="ECO:0000313" key="4">
    <source>
        <dbReference type="Proteomes" id="UP000652427"/>
    </source>
</evidence>
<dbReference type="Proteomes" id="UP000652427">
    <property type="component" value="Unassembled WGS sequence"/>
</dbReference>
<dbReference type="PANTHER" id="PTHR33375">
    <property type="entry name" value="CHROMOSOME-PARTITIONING PROTEIN PARB-RELATED"/>
    <property type="match status" value="1"/>
</dbReference>
<dbReference type="Pfam" id="PF17762">
    <property type="entry name" value="HTH_ParB"/>
    <property type="match status" value="1"/>
</dbReference>
<organism evidence="3 4">
    <name type="scientific">Parasphingorhabdus flavimaris</name>
    <dbReference type="NCBI Taxonomy" id="266812"/>
    <lineage>
        <taxon>Bacteria</taxon>
        <taxon>Pseudomonadati</taxon>
        <taxon>Pseudomonadota</taxon>
        <taxon>Alphaproteobacteria</taxon>
        <taxon>Sphingomonadales</taxon>
        <taxon>Sphingomonadaceae</taxon>
        <taxon>Parasphingorhabdus</taxon>
    </lineage>
</organism>
<dbReference type="InterPro" id="IPR003115">
    <property type="entry name" value="ParB_N"/>
</dbReference>
<dbReference type="InterPro" id="IPR041468">
    <property type="entry name" value="HTH_ParB/Spo0J"/>
</dbReference>
<dbReference type="PANTHER" id="PTHR33375:SF7">
    <property type="entry name" value="CHROMOSOME 2-PARTITIONING PROTEIN PARB-RELATED"/>
    <property type="match status" value="1"/>
</dbReference>
<protein>
    <submittedName>
        <fullName evidence="3">ParB/RepB/Spo0J family partition protein</fullName>
    </submittedName>
</protein>
<keyword evidence="4" id="KW-1185">Reference proteome</keyword>